<proteinExistence type="predicted"/>
<geneLocation type="plasmid" evidence="1 2">
    <name>pEGM181-2</name>
</geneLocation>
<reference evidence="1 2" key="1">
    <citation type="submission" date="2020-03" db="EMBL/GenBank/DDBJ databases">
        <title>Characterization of ganglioside-mimicking enterococci.</title>
        <authorList>
            <person name="Patry R.T."/>
            <person name="Nothaft H."/>
            <person name="Bridger R."/>
            <person name="Shajahan A."/>
            <person name="Huynh S."/>
            <person name="Sanchez S."/>
            <person name="Azadi P."/>
            <person name="Cooper K."/>
            <person name="Miller W.G."/>
            <person name="Parker C.T."/>
            <person name="Wells L."/>
            <person name="Szymanski C.M."/>
        </authorList>
    </citation>
    <scope>NUCLEOTIDE SEQUENCE [LARGE SCALE GENOMIC DNA]</scope>
    <source>
        <strain evidence="1 2">EGM181</strain>
        <plasmid evidence="1 2">pEGM181-2</plasmid>
    </source>
</reference>
<dbReference type="EMBL" id="CP050486">
    <property type="protein sequence ID" value="QOG29251.1"/>
    <property type="molecule type" value="Genomic_DNA"/>
</dbReference>
<name>A0AAE7MTA2_ENTGA</name>
<accession>A0AAE7MTA2</accession>
<keyword evidence="1" id="KW-0614">Plasmid</keyword>
<sequence>MNRKVVKYTNEDYTALENMILNNPQFEEFNDIYKTGFFEKEIVKDSNEHNFFQIELSKYFEKNYGNKLGFIKDLAPIVANDFYNNYKKWNPEEIEEFKTTEAHKDLKTAIFYRLNTLYDSFLLEKFKIYCFLKQAEEEKMDMRILQSDNLDMLLGIDFLVNININSEGNILKFYQFIHSINGSEQSFERLEEKKQKKYSVETTEGSKIIDRSKLYNRDLHLDLTDFYNHTTKNNKKEQIKHIQKQVESIIANSYFVDINKALKSKTEYLELENNLLKFKKKEELTLYHTSIKTH</sequence>
<dbReference type="Proteomes" id="UP000516696">
    <property type="component" value="Plasmid pEGM181-2"/>
</dbReference>
<protein>
    <submittedName>
        <fullName evidence="1">Uncharacterized protein</fullName>
    </submittedName>
</protein>
<dbReference type="AlphaFoldDB" id="A0AAE7MTA2"/>
<gene>
    <name evidence="1" type="ORF">EGM181_18230</name>
</gene>
<evidence type="ECO:0000313" key="1">
    <source>
        <dbReference type="EMBL" id="QOG29251.1"/>
    </source>
</evidence>
<evidence type="ECO:0000313" key="2">
    <source>
        <dbReference type="Proteomes" id="UP000516696"/>
    </source>
</evidence>
<organism evidence="1 2">
    <name type="scientific">Enterococcus gallinarum</name>
    <dbReference type="NCBI Taxonomy" id="1353"/>
    <lineage>
        <taxon>Bacteria</taxon>
        <taxon>Bacillati</taxon>
        <taxon>Bacillota</taxon>
        <taxon>Bacilli</taxon>
        <taxon>Lactobacillales</taxon>
        <taxon>Enterococcaceae</taxon>
        <taxon>Enterococcus</taxon>
    </lineage>
</organism>
<dbReference type="RefSeq" id="WP_192189590.1">
    <property type="nucleotide sequence ID" value="NZ_CP050486.1"/>
</dbReference>